<keyword evidence="4 8" id="KW-1133">Transmembrane helix</keyword>
<comment type="similarity">
    <text evidence="6">Belongs to the fluoride channel Fluc/FEX (TC 1.A.43) family.</text>
</comment>
<evidence type="ECO:0000256" key="1">
    <source>
        <dbReference type="ARBA" id="ARBA00004651"/>
    </source>
</evidence>
<comment type="catalytic activity">
    <reaction evidence="7">
        <text>fluoride(in) = fluoride(out)</text>
        <dbReference type="Rhea" id="RHEA:76159"/>
        <dbReference type="ChEBI" id="CHEBI:17051"/>
    </reaction>
    <physiologicalReaction direction="left-to-right" evidence="7">
        <dbReference type="Rhea" id="RHEA:76160"/>
    </physiologicalReaction>
</comment>
<evidence type="ECO:0000256" key="4">
    <source>
        <dbReference type="ARBA" id="ARBA00022989"/>
    </source>
</evidence>
<dbReference type="Pfam" id="PF02537">
    <property type="entry name" value="CRCB"/>
    <property type="match status" value="1"/>
</dbReference>
<dbReference type="PANTHER" id="PTHR28259:SF1">
    <property type="entry name" value="FLUORIDE EXPORT PROTEIN 1-RELATED"/>
    <property type="match status" value="1"/>
</dbReference>
<evidence type="ECO:0000256" key="7">
    <source>
        <dbReference type="ARBA" id="ARBA00035585"/>
    </source>
</evidence>
<dbReference type="HAMAP" id="MF_00454">
    <property type="entry name" value="FluC"/>
    <property type="match status" value="1"/>
</dbReference>
<feature type="transmembrane region" description="Helical" evidence="8">
    <location>
        <begin position="58"/>
        <end position="80"/>
    </location>
</feature>
<dbReference type="AlphaFoldDB" id="A0A6J7F9Z6"/>
<keyword evidence="3 8" id="KW-0812">Transmembrane</keyword>
<dbReference type="PANTHER" id="PTHR28259">
    <property type="entry name" value="FLUORIDE EXPORT PROTEIN 1-RELATED"/>
    <property type="match status" value="1"/>
</dbReference>
<accession>A0A6J7F9Z6</accession>
<proteinExistence type="inferred from homology"/>
<feature type="transmembrane region" description="Helical" evidence="8">
    <location>
        <begin position="32"/>
        <end position="51"/>
    </location>
</feature>
<gene>
    <name evidence="9" type="ORF">UFOPK3482_01224</name>
</gene>
<keyword evidence="5 8" id="KW-0472">Membrane</keyword>
<comment type="subcellular location">
    <subcellularLocation>
        <location evidence="1">Cell membrane</location>
        <topology evidence="1">Multi-pass membrane protein</topology>
    </subcellularLocation>
</comment>
<evidence type="ECO:0000256" key="6">
    <source>
        <dbReference type="ARBA" id="ARBA00035120"/>
    </source>
</evidence>
<evidence type="ECO:0000256" key="2">
    <source>
        <dbReference type="ARBA" id="ARBA00022475"/>
    </source>
</evidence>
<keyword evidence="2" id="KW-1003">Cell membrane</keyword>
<evidence type="ECO:0000313" key="9">
    <source>
        <dbReference type="EMBL" id="CAB4890295.1"/>
    </source>
</evidence>
<dbReference type="InterPro" id="IPR003691">
    <property type="entry name" value="FluC"/>
</dbReference>
<dbReference type="EMBL" id="CAFBLZ010000149">
    <property type="protein sequence ID" value="CAB4890295.1"/>
    <property type="molecule type" value="Genomic_DNA"/>
</dbReference>
<dbReference type="GO" id="GO:0005886">
    <property type="term" value="C:plasma membrane"/>
    <property type="evidence" value="ECO:0007669"/>
    <property type="project" value="UniProtKB-SubCell"/>
</dbReference>
<evidence type="ECO:0000256" key="8">
    <source>
        <dbReference type="SAM" id="Phobius"/>
    </source>
</evidence>
<protein>
    <submittedName>
        <fullName evidence="9">Unannotated protein</fullName>
    </submittedName>
</protein>
<name>A0A6J7F9Z6_9ZZZZ</name>
<evidence type="ECO:0000256" key="3">
    <source>
        <dbReference type="ARBA" id="ARBA00022692"/>
    </source>
</evidence>
<dbReference type="GO" id="GO:1903425">
    <property type="term" value="F:fluoride transmembrane transporter activity"/>
    <property type="evidence" value="ECO:0007669"/>
    <property type="project" value="TreeGrafter"/>
</dbReference>
<sequence length="112" mass="12387">MRYLLVALGSAIGAPARFLVDQYFKKFTDRPLGTFLVNIFGSFLIGLTFASSERWHDFVAIGFAGSFTTWSTFMLDLYLGYELKKYKLVALNLGASLAFGLLAAWIGVQLAS</sequence>
<reference evidence="9" key="1">
    <citation type="submission" date="2020-05" db="EMBL/GenBank/DDBJ databases">
        <authorList>
            <person name="Chiriac C."/>
            <person name="Salcher M."/>
            <person name="Ghai R."/>
            <person name="Kavagutti S V."/>
        </authorList>
    </citation>
    <scope>NUCLEOTIDE SEQUENCE</scope>
</reference>
<feature type="transmembrane region" description="Helical" evidence="8">
    <location>
        <begin position="86"/>
        <end position="108"/>
    </location>
</feature>
<organism evidence="9">
    <name type="scientific">freshwater metagenome</name>
    <dbReference type="NCBI Taxonomy" id="449393"/>
    <lineage>
        <taxon>unclassified sequences</taxon>
        <taxon>metagenomes</taxon>
        <taxon>ecological metagenomes</taxon>
    </lineage>
</organism>
<evidence type="ECO:0000256" key="5">
    <source>
        <dbReference type="ARBA" id="ARBA00023136"/>
    </source>
</evidence>